<dbReference type="SUPFAM" id="SSF50978">
    <property type="entry name" value="WD40 repeat-like"/>
    <property type="match status" value="1"/>
</dbReference>
<reference evidence="5" key="1">
    <citation type="journal article" date="2019" name="Int. J. Syst. Evol. Microbiol.">
        <title>The Global Catalogue of Microorganisms (GCM) 10K type strain sequencing project: providing services to taxonomists for standard genome sequencing and annotation.</title>
        <authorList>
            <consortium name="The Broad Institute Genomics Platform"/>
            <consortium name="The Broad Institute Genome Sequencing Center for Infectious Disease"/>
            <person name="Wu L."/>
            <person name="Ma J."/>
        </authorList>
    </citation>
    <scope>NUCLEOTIDE SEQUENCE [LARGE SCALE GENOMIC DNA]</scope>
    <source>
        <strain evidence="5">CGMCC 4.1621</strain>
    </source>
</reference>
<keyword evidence="1 3" id="KW-0853">WD repeat</keyword>
<keyword evidence="5" id="KW-1185">Reference proteome</keyword>
<proteinExistence type="predicted"/>
<sequence>MEIIRLEGHSSHVNKVKFSPHGDYILTAGFNGELYLWDRVSLERVQLYEGHNQTVNSIQWLKEGQEFISASGDGTITHHELSSTKPKATWQDLKSGVSHMHFSYDYQYLLTSNKTTMLRVREWPDGDLVHKVKSDQQNSGVLTTSQTNSHAIIGGVGTRLRRCMIPSGEILEEMEGHEQATMGFEFFDQDLHGVSIGYDGSLILWDMKTHQVLEKYKVGDPGYYSLAISQNEKEVAIAMPFLLKRIQLQDLSVEEIKLPSKGNYSVDYSPNGEQLVVASADKSVRVIRL</sequence>
<dbReference type="InterPro" id="IPR001680">
    <property type="entry name" value="WD40_rpt"/>
</dbReference>
<protein>
    <submittedName>
        <fullName evidence="4">WD40 repeat domain-containing protein</fullName>
    </submittedName>
</protein>
<dbReference type="PROSITE" id="PS50294">
    <property type="entry name" value="WD_REPEATS_REGION"/>
    <property type="match status" value="1"/>
</dbReference>
<comment type="caution">
    <text evidence="4">The sequence shown here is derived from an EMBL/GenBank/DDBJ whole genome shotgun (WGS) entry which is preliminary data.</text>
</comment>
<name>A0ABW2ERM1_9BACI</name>
<dbReference type="InterPro" id="IPR036322">
    <property type="entry name" value="WD40_repeat_dom_sf"/>
</dbReference>
<evidence type="ECO:0000313" key="5">
    <source>
        <dbReference type="Proteomes" id="UP001596410"/>
    </source>
</evidence>
<feature type="repeat" description="WD" evidence="3">
    <location>
        <begin position="6"/>
        <end position="47"/>
    </location>
</feature>
<dbReference type="Gene3D" id="2.130.10.10">
    <property type="entry name" value="YVTN repeat-like/Quinoprotein amine dehydrogenase"/>
    <property type="match status" value="2"/>
</dbReference>
<dbReference type="PROSITE" id="PS50082">
    <property type="entry name" value="WD_REPEATS_2"/>
    <property type="match status" value="3"/>
</dbReference>
<accession>A0ABW2ERM1</accession>
<dbReference type="Pfam" id="PF00400">
    <property type="entry name" value="WD40"/>
    <property type="match status" value="3"/>
</dbReference>
<feature type="repeat" description="WD" evidence="3">
    <location>
        <begin position="174"/>
        <end position="215"/>
    </location>
</feature>
<dbReference type="PANTHER" id="PTHR19848:SF8">
    <property type="entry name" value="F-BOX AND WD REPEAT DOMAIN CONTAINING 7"/>
    <property type="match status" value="1"/>
</dbReference>
<gene>
    <name evidence="4" type="ORF">ACFQIC_19090</name>
</gene>
<evidence type="ECO:0000313" key="4">
    <source>
        <dbReference type="EMBL" id="MFC7063907.1"/>
    </source>
</evidence>
<dbReference type="PANTHER" id="PTHR19848">
    <property type="entry name" value="WD40 REPEAT PROTEIN"/>
    <property type="match status" value="1"/>
</dbReference>
<dbReference type="Proteomes" id="UP001596410">
    <property type="component" value="Unassembled WGS sequence"/>
</dbReference>
<dbReference type="EMBL" id="JBHSZV010000062">
    <property type="protein sequence ID" value="MFC7063907.1"/>
    <property type="molecule type" value="Genomic_DNA"/>
</dbReference>
<keyword evidence="2" id="KW-0677">Repeat</keyword>
<evidence type="ECO:0000256" key="2">
    <source>
        <dbReference type="ARBA" id="ARBA00022737"/>
    </source>
</evidence>
<dbReference type="RefSeq" id="WP_204708467.1">
    <property type="nucleotide sequence ID" value="NZ_JBHSZV010000062.1"/>
</dbReference>
<feature type="repeat" description="WD" evidence="3">
    <location>
        <begin position="48"/>
        <end position="89"/>
    </location>
</feature>
<evidence type="ECO:0000256" key="3">
    <source>
        <dbReference type="PROSITE-ProRule" id="PRU00221"/>
    </source>
</evidence>
<organism evidence="4 5">
    <name type="scientific">Halobacillus seohaensis</name>
    <dbReference type="NCBI Taxonomy" id="447421"/>
    <lineage>
        <taxon>Bacteria</taxon>
        <taxon>Bacillati</taxon>
        <taxon>Bacillota</taxon>
        <taxon>Bacilli</taxon>
        <taxon>Bacillales</taxon>
        <taxon>Bacillaceae</taxon>
        <taxon>Halobacillus</taxon>
    </lineage>
</organism>
<evidence type="ECO:0000256" key="1">
    <source>
        <dbReference type="ARBA" id="ARBA00022574"/>
    </source>
</evidence>
<dbReference type="InterPro" id="IPR015943">
    <property type="entry name" value="WD40/YVTN_repeat-like_dom_sf"/>
</dbReference>
<dbReference type="SMART" id="SM00320">
    <property type="entry name" value="WD40"/>
    <property type="match status" value="5"/>
</dbReference>